<evidence type="ECO:0000313" key="1">
    <source>
        <dbReference type="EMBL" id="KAL3810398.1"/>
    </source>
</evidence>
<protein>
    <submittedName>
        <fullName evidence="1">Uncharacterized protein</fullName>
    </submittedName>
</protein>
<accession>A0ABD3RC14</accession>
<name>A0ABD3RC14_9STRA</name>
<proteinExistence type="predicted"/>
<sequence length="122" mass="13746">MVDVGGDYYGVSSILLLRQGRRHHRRRRGLRSVIPPHSYPSHISIGQENARPVAVPPTITRSSTHAHAESTKLRLKKDEIGISETHVLSRRRRDRIPIEIGGYQSGYCFGPGGAFEQIIRRP</sequence>
<dbReference type="Proteomes" id="UP001530377">
    <property type="component" value="Unassembled WGS sequence"/>
</dbReference>
<comment type="caution">
    <text evidence="1">The sequence shown here is derived from an EMBL/GenBank/DDBJ whole genome shotgun (WGS) entry which is preliminary data.</text>
</comment>
<organism evidence="1 2">
    <name type="scientific">Cyclostephanos tholiformis</name>
    <dbReference type="NCBI Taxonomy" id="382380"/>
    <lineage>
        <taxon>Eukaryota</taxon>
        <taxon>Sar</taxon>
        <taxon>Stramenopiles</taxon>
        <taxon>Ochrophyta</taxon>
        <taxon>Bacillariophyta</taxon>
        <taxon>Coscinodiscophyceae</taxon>
        <taxon>Thalassiosirophycidae</taxon>
        <taxon>Stephanodiscales</taxon>
        <taxon>Stephanodiscaceae</taxon>
        <taxon>Cyclostephanos</taxon>
    </lineage>
</organism>
<dbReference type="EMBL" id="JALLPB020000332">
    <property type="protein sequence ID" value="KAL3810398.1"/>
    <property type="molecule type" value="Genomic_DNA"/>
</dbReference>
<keyword evidence="2" id="KW-1185">Reference proteome</keyword>
<evidence type="ECO:0000313" key="2">
    <source>
        <dbReference type="Proteomes" id="UP001530377"/>
    </source>
</evidence>
<reference evidence="1 2" key="1">
    <citation type="submission" date="2024-10" db="EMBL/GenBank/DDBJ databases">
        <title>Updated reference genomes for cyclostephanoid diatoms.</title>
        <authorList>
            <person name="Roberts W.R."/>
            <person name="Alverson A.J."/>
        </authorList>
    </citation>
    <scope>NUCLEOTIDE SEQUENCE [LARGE SCALE GENOMIC DNA]</scope>
    <source>
        <strain evidence="1 2">AJA228-03</strain>
    </source>
</reference>
<gene>
    <name evidence="1" type="ORF">ACHAXA_004174</name>
</gene>
<dbReference type="AlphaFoldDB" id="A0ABD3RC14"/>